<organism evidence="2 3">
    <name type="scientific">Oceanobacillus arenosus</name>
    <dbReference type="NCBI Taxonomy" id="1229153"/>
    <lineage>
        <taxon>Bacteria</taxon>
        <taxon>Bacillati</taxon>
        <taxon>Bacillota</taxon>
        <taxon>Bacilli</taxon>
        <taxon>Bacillales</taxon>
        <taxon>Bacillaceae</taxon>
        <taxon>Oceanobacillus</taxon>
    </lineage>
</organism>
<evidence type="ECO:0000256" key="1">
    <source>
        <dbReference type="SAM" id="MobiDB-lite"/>
    </source>
</evidence>
<dbReference type="AlphaFoldDB" id="A0A3D8PU00"/>
<dbReference type="OrthoDB" id="2720376at2"/>
<dbReference type="InterPro" id="IPR018735">
    <property type="entry name" value="DUF2277"/>
</dbReference>
<dbReference type="Pfam" id="PF10041">
    <property type="entry name" value="DUF2277"/>
    <property type="match status" value="1"/>
</dbReference>
<protein>
    <submittedName>
        <fullName evidence="2">DUF2277 domain-containing protein</fullName>
    </submittedName>
</protein>
<name>A0A3D8PU00_9BACI</name>
<accession>A0A3D8PU00</accession>
<dbReference type="Proteomes" id="UP000257143">
    <property type="component" value="Unassembled WGS sequence"/>
</dbReference>
<evidence type="ECO:0000313" key="2">
    <source>
        <dbReference type="EMBL" id="RDW19596.1"/>
    </source>
</evidence>
<evidence type="ECO:0000313" key="3">
    <source>
        <dbReference type="Proteomes" id="UP000257143"/>
    </source>
</evidence>
<gene>
    <name evidence="2" type="ORF">CWR48_07705</name>
</gene>
<feature type="compositionally biased region" description="Basic residues" evidence="1">
    <location>
        <begin position="81"/>
        <end position="90"/>
    </location>
</feature>
<dbReference type="EMBL" id="PIOC01000012">
    <property type="protein sequence ID" value="RDW19596.1"/>
    <property type="molecule type" value="Genomic_DNA"/>
</dbReference>
<comment type="caution">
    <text evidence="2">The sequence shown here is derived from an EMBL/GenBank/DDBJ whole genome shotgun (WGS) entry which is preliminary data.</text>
</comment>
<reference evidence="3" key="1">
    <citation type="submission" date="2017-11" db="EMBL/GenBank/DDBJ databases">
        <authorList>
            <person name="Zhu W."/>
        </authorList>
    </citation>
    <scope>NUCLEOTIDE SEQUENCE [LARGE SCALE GENOMIC DNA]</scope>
    <source>
        <strain evidence="3">CAU 1183</strain>
    </source>
</reference>
<feature type="compositionally biased region" description="Basic and acidic residues" evidence="1">
    <location>
        <begin position="67"/>
        <end position="80"/>
    </location>
</feature>
<dbReference type="RefSeq" id="WP_115772672.1">
    <property type="nucleotide sequence ID" value="NZ_PIOC01000012.1"/>
</dbReference>
<keyword evidence="3" id="KW-1185">Reference proteome</keyword>
<sequence>MCRNIRTLFNFDPPATNEEIHAASLQFVKKITGYNKPSKINEEAFNRAINEIAIVTSNLLNTLETSAEPRNREAEAERARIRSVKRFGTK</sequence>
<feature type="region of interest" description="Disordered" evidence="1">
    <location>
        <begin position="66"/>
        <end position="90"/>
    </location>
</feature>
<proteinExistence type="predicted"/>